<keyword evidence="7 8" id="KW-0472">Membrane</keyword>
<evidence type="ECO:0000256" key="5">
    <source>
        <dbReference type="ARBA" id="ARBA00022989"/>
    </source>
</evidence>
<dbReference type="HAMAP" id="MF_03231">
    <property type="entry name" value="SCS3"/>
    <property type="match status" value="1"/>
</dbReference>
<gene>
    <name evidence="8" type="primary">SCS3</name>
    <name evidence="8" type="synonym">FIT2B</name>
    <name evidence="11" type="ORF">LTR62_005391</name>
</gene>
<keyword evidence="4 8" id="KW-0256">Endoplasmic reticulum</keyword>
<keyword evidence="5 8" id="KW-1133">Transmembrane helix</keyword>
<dbReference type="EMBL" id="JAVRRL010000043">
    <property type="protein sequence ID" value="KAK5111016.1"/>
    <property type="molecule type" value="Genomic_DNA"/>
</dbReference>
<dbReference type="PANTHER" id="PTHR23129:SF0">
    <property type="entry name" value="ACYL-COENZYME A DIPHOSPHATASE FITM2"/>
    <property type="match status" value="1"/>
</dbReference>
<evidence type="ECO:0000313" key="12">
    <source>
        <dbReference type="Proteomes" id="UP001310890"/>
    </source>
</evidence>
<evidence type="ECO:0000256" key="8">
    <source>
        <dbReference type="HAMAP-Rule" id="MF_03231"/>
    </source>
</evidence>
<evidence type="ECO:0000256" key="10">
    <source>
        <dbReference type="SAM" id="Phobius"/>
    </source>
</evidence>
<accession>A0AAN7TGY1</accession>
<evidence type="ECO:0000256" key="1">
    <source>
        <dbReference type="ARBA" id="ARBA00004477"/>
    </source>
</evidence>
<feature type="region of interest" description="Disordered" evidence="9">
    <location>
        <begin position="1"/>
        <end position="32"/>
    </location>
</feature>
<dbReference type="Pfam" id="PF10261">
    <property type="entry name" value="FIT"/>
    <property type="match status" value="1"/>
</dbReference>
<evidence type="ECO:0000256" key="2">
    <source>
        <dbReference type="ARBA" id="ARBA00022692"/>
    </source>
</evidence>
<evidence type="ECO:0000256" key="4">
    <source>
        <dbReference type="ARBA" id="ARBA00022824"/>
    </source>
</evidence>
<evidence type="ECO:0000256" key="9">
    <source>
        <dbReference type="SAM" id="MobiDB-lite"/>
    </source>
</evidence>
<proteinExistence type="inferred from homology"/>
<dbReference type="GO" id="GO:0010945">
    <property type="term" value="F:coenzyme A diphosphatase activity"/>
    <property type="evidence" value="ECO:0007669"/>
    <property type="project" value="InterPro"/>
</dbReference>
<name>A0AAN7TGY1_9PEZI</name>
<keyword evidence="8" id="KW-0444">Lipid biosynthesis</keyword>
<keyword evidence="6" id="KW-0443">Lipid metabolism</keyword>
<feature type="transmembrane region" description="Helical" evidence="10">
    <location>
        <begin position="47"/>
        <end position="70"/>
    </location>
</feature>
<comment type="subcellular location">
    <subcellularLocation>
        <location evidence="1 8">Endoplasmic reticulum membrane</location>
        <topology evidence="1 8">Multi-pass membrane protein</topology>
    </subcellularLocation>
</comment>
<keyword evidence="3 8" id="KW-0378">Hydrolase</keyword>
<dbReference type="PANTHER" id="PTHR23129">
    <property type="entry name" value="ACYL-COENZYME A DIPHOSPHATASE FITM2"/>
    <property type="match status" value="1"/>
</dbReference>
<dbReference type="InterPro" id="IPR046400">
    <property type="entry name" value="SCS3"/>
</dbReference>
<dbReference type="InterPro" id="IPR019388">
    <property type="entry name" value="FIT"/>
</dbReference>
<feature type="transmembrane region" description="Helical" evidence="10">
    <location>
        <begin position="288"/>
        <end position="308"/>
    </location>
</feature>
<evidence type="ECO:0000256" key="6">
    <source>
        <dbReference type="ARBA" id="ARBA00023098"/>
    </source>
</evidence>
<reference evidence="11" key="1">
    <citation type="submission" date="2023-08" db="EMBL/GenBank/DDBJ databases">
        <title>Black Yeasts Isolated from many extreme environments.</title>
        <authorList>
            <person name="Coleine C."/>
            <person name="Stajich J.E."/>
            <person name="Selbmann L."/>
        </authorList>
    </citation>
    <scope>NUCLEOTIDE SEQUENCE</scope>
    <source>
        <strain evidence="11">CCFEE 5401</strain>
    </source>
</reference>
<evidence type="ECO:0000256" key="3">
    <source>
        <dbReference type="ARBA" id="ARBA00022801"/>
    </source>
</evidence>
<comment type="catalytic activity">
    <reaction evidence="8">
        <text>(9Z)-octadecenoyl-CoA + H2O = S-(9Z-octadecenoyl)-4'-phosphopantetheine + adenosine 3',5'-bisphosphate + 2 H(+)</text>
        <dbReference type="Rhea" id="RHEA:65564"/>
        <dbReference type="ChEBI" id="CHEBI:15377"/>
        <dbReference type="ChEBI" id="CHEBI:15378"/>
        <dbReference type="ChEBI" id="CHEBI:57387"/>
        <dbReference type="ChEBI" id="CHEBI:58343"/>
        <dbReference type="ChEBI" id="CHEBI:156553"/>
    </reaction>
</comment>
<comment type="similarity">
    <text evidence="8">Belongs to the FIT family. Fungal FIT2B/SCS3 subfamily.</text>
</comment>
<protein>
    <recommendedName>
        <fullName evidence="8">Acyl-coenzyme A diphosphatase SCS3</fullName>
        <ecNumber evidence="8">3.6.1.-</ecNumber>
    </recommendedName>
    <alternativeName>
        <fullName evidence="8">FIT family protein SCS3</fullName>
    </alternativeName>
</protein>
<keyword evidence="2 8" id="KW-0812">Transmembrane</keyword>
<feature type="active site" evidence="8">
    <location>
        <position position="308"/>
    </location>
</feature>
<dbReference type="GO" id="GO:0140042">
    <property type="term" value="P:lipid droplet formation"/>
    <property type="evidence" value="ECO:0007669"/>
    <property type="project" value="UniProtKB-UniRule"/>
</dbReference>
<feature type="transmembrane region" description="Helical" evidence="10">
    <location>
        <begin position="314"/>
        <end position="330"/>
    </location>
</feature>
<sequence length="346" mass="38507">MSARRQTRSTKVEVPIPADGKGFPSTTSRPTMPDSTPYLDSPFLPTILELCLLAIYPSTLLLGSIFSTLAPSTRAATYNPTYQAYDPSTAPSYFARKGNFFNVYFVKIGWFWITLAFASFVITHSSLGPPLRPVLTKRRTQAALRYATITLTWIFITQWCFGAPIIDRSFRWTGGKCEVLYSDSYAAEQEREDMSGVEKALTHAACKTIGGQWKGGHDISGHVFLLILGSSMLWLEMLPTLLRMEGLREARRVLTSDGLVRSASIETTDREGDKNIAVPRETSIGVKAGLGVAGMSWWMLLMTAAYFHTWFEKFTGLLVAFIAIYAVYFLPRALPVWRKVVGLPGV</sequence>
<comment type="caution">
    <text evidence="11">The sequence shown here is derived from an EMBL/GenBank/DDBJ whole genome shotgun (WGS) entry which is preliminary data.</text>
</comment>
<dbReference type="Proteomes" id="UP001310890">
    <property type="component" value="Unassembled WGS sequence"/>
</dbReference>
<comment type="function">
    <text evidence="8">Fatty acyl-coenzyme A (CoA) diphosphatase that hydrolyzes fatty acyl-CoA to yield acyl-4'-phosphopantetheine and adenosine 3',5'-bisphosphate. Preferentially hydrolyzes unsaturated long-chain acyl-CoA substrates in the endoplasmic reticulum (ER) lumen. This catalytic activity is required for maintaining ER structure and for lipid droplets (LDs) biogenesis, which are lipid storage organelles involved in maintaining lipid and energy homeostasis. May directly bind to diacylglycerol (DAGs) and triacylglycerol, which is also important for LD biogenesis. May support directional budding of nacent LDs from the ER into the cytosol by reducing DAG levels at sites of LD formation. May play a role in the regulation of cell morphology and cytoskeletal organization. Involved in phospholipid biosynthesis.</text>
</comment>
<feature type="transmembrane region" description="Helical" evidence="10">
    <location>
        <begin position="101"/>
        <end position="122"/>
    </location>
</feature>
<comment type="catalytic activity">
    <reaction evidence="8">
        <text>hexadecanoyl-CoA + H2O = S-hexadecanoyl-4'-phosphopantetheine + adenosine 3',5'-bisphosphate + 2 H(+)</text>
        <dbReference type="Rhea" id="RHEA:50032"/>
        <dbReference type="ChEBI" id="CHEBI:15377"/>
        <dbReference type="ChEBI" id="CHEBI:15378"/>
        <dbReference type="ChEBI" id="CHEBI:57379"/>
        <dbReference type="ChEBI" id="CHEBI:58343"/>
        <dbReference type="ChEBI" id="CHEBI:132018"/>
    </reaction>
</comment>
<feature type="active site" evidence="8">
    <location>
        <position position="222"/>
    </location>
</feature>
<keyword evidence="8" id="KW-0594">Phospholipid biosynthesis</keyword>
<feature type="transmembrane region" description="Helical" evidence="10">
    <location>
        <begin position="143"/>
        <end position="166"/>
    </location>
</feature>
<keyword evidence="8" id="KW-1208">Phospholipid metabolism</keyword>
<dbReference type="AlphaFoldDB" id="A0AAN7TGY1"/>
<comment type="catalytic activity">
    <reaction evidence="8">
        <text>(5Z,8Z,11Z,14Z)-eicosatetraenoyl-CoA + H2O = S-(5Z,8Z,11Z,14Z-eicosatetraenoyl)-4'-phosphopantetheine + adenosine 3',5'-bisphosphate + 2 H(+)</text>
        <dbReference type="Rhea" id="RHEA:65568"/>
        <dbReference type="ChEBI" id="CHEBI:15377"/>
        <dbReference type="ChEBI" id="CHEBI:15378"/>
        <dbReference type="ChEBI" id="CHEBI:57368"/>
        <dbReference type="ChEBI" id="CHEBI:58343"/>
        <dbReference type="ChEBI" id="CHEBI:156554"/>
    </reaction>
</comment>
<dbReference type="GO" id="GO:0005789">
    <property type="term" value="C:endoplasmic reticulum membrane"/>
    <property type="evidence" value="ECO:0007669"/>
    <property type="project" value="UniProtKB-SubCell"/>
</dbReference>
<evidence type="ECO:0000313" key="11">
    <source>
        <dbReference type="EMBL" id="KAK5111016.1"/>
    </source>
</evidence>
<dbReference type="GO" id="GO:0008654">
    <property type="term" value="P:phospholipid biosynthetic process"/>
    <property type="evidence" value="ECO:0007669"/>
    <property type="project" value="UniProtKB-KW"/>
</dbReference>
<dbReference type="EC" id="3.6.1.-" evidence="8"/>
<evidence type="ECO:0000256" key="7">
    <source>
        <dbReference type="ARBA" id="ARBA00023136"/>
    </source>
</evidence>
<organism evidence="11 12">
    <name type="scientific">Meristemomyces frigidus</name>
    <dbReference type="NCBI Taxonomy" id="1508187"/>
    <lineage>
        <taxon>Eukaryota</taxon>
        <taxon>Fungi</taxon>
        <taxon>Dikarya</taxon>
        <taxon>Ascomycota</taxon>
        <taxon>Pezizomycotina</taxon>
        <taxon>Dothideomycetes</taxon>
        <taxon>Dothideomycetidae</taxon>
        <taxon>Mycosphaerellales</taxon>
        <taxon>Teratosphaeriaceae</taxon>
        <taxon>Meristemomyces</taxon>
    </lineage>
</organism>
<feature type="transmembrane region" description="Helical" evidence="10">
    <location>
        <begin position="223"/>
        <end position="242"/>
    </location>
</feature>
<comment type="catalytic activity">
    <reaction evidence="8">
        <text>an acyl-CoA + H2O = an acyl-4'-phosphopantetheine + adenosine 3',5'-bisphosphate + 2 H(+)</text>
        <dbReference type="Rhea" id="RHEA:50044"/>
        <dbReference type="ChEBI" id="CHEBI:15377"/>
        <dbReference type="ChEBI" id="CHEBI:15378"/>
        <dbReference type="ChEBI" id="CHEBI:58342"/>
        <dbReference type="ChEBI" id="CHEBI:58343"/>
        <dbReference type="ChEBI" id="CHEBI:132023"/>
    </reaction>
</comment>